<dbReference type="EMBL" id="CAXHTA020000001">
    <property type="protein sequence ID" value="CAL5218430.1"/>
    <property type="molecule type" value="Genomic_DNA"/>
</dbReference>
<dbReference type="Proteomes" id="UP001497392">
    <property type="component" value="Unassembled WGS sequence"/>
</dbReference>
<keyword evidence="3" id="KW-1185">Reference proteome</keyword>
<accession>A0ABP1FIK1</accession>
<proteinExistence type="predicted"/>
<name>A0ABP1FIK1_9CHLO</name>
<sequence>MGGQFSYSELDYTNTDLVINNTFSSQKGEIANNGDGTVIVARGMDGSLNKVSIVGSGDLVMRGNGTYSELFSAGSGNRYLSGFQGQLNIKHDGSGAVKVNPGSKSLMIGGVNTGDSPVSYTKGNCTVRKDPNAGPAMVGNACTQVNSVSVPRMSVLWTCGIAVQGDYACGGGGAGGPPSVTKIPCSVPQSSLTMFTLDSTTQ</sequence>
<evidence type="ECO:0000313" key="2">
    <source>
        <dbReference type="EMBL" id="CAL5218430.1"/>
    </source>
</evidence>
<evidence type="ECO:0000313" key="3">
    <source>
        <dbReference type="Proteomes" id="UP001497392"/>
    </source>
</evidence>
<organism evidence="2 3">
    <name type="scientific">Coccomyxa viridis</name>
    <dbReference type="NCBI Taxonomy" id="1274662"/>
    <lineage>
        <taxon>Eukaryota</taxon>
        <taxon>Viridiplantae</taxon>
        <taxon>Chlorophyta</taxon>
        <taxon>core chlorophytes</taxon>
        <taxon>Trebouxiophyceae</taxon>
        <taxon>Trebouxiophyceae incertae sedis</taxon>
        <taxon>Coccomyxaceae</taxon>
        <taxon>Coccomyxa</taxon>
    </lineage>
</organism>
<gene>
    <name evidence="2" type="primary">g111</name>
    <name evidence="2" type="ORF">VP750_LOCUS89</name>
</gene>
<dbReference type="Gene3D" id="2.160.20.120">
    <property type="match status" value="1"/>
</dbReference>
<protein>
    <submittedName>
        <fullName evidence="2">G111 protein</fullName>
    </submittedName>
</protein>
<comment type="caution">
    <text evidence="2">The sequence shown here is derived from an EMBL/GenBank/DDBJ whole genome shotgun (WGS) entry which is preliminary data.</text>
</comment>
<dbReference type="InterPro" id="IPR021255">
    <property type="entry name" value="DUF2807"/>
</dbReference>
<evidence type="ECO:0000259" key="1">
    <source>
        <dbReference type="Pfam" id="PF10988"/>
    </source>
</evidence>
<feature type="domain" description="Putative auto-transporter adhesin head GIN" evidence="1">
    <location>
        <begin position="14"/>
        <end position="102"/>
    </location>
</feature>
<reference evidence="2 3" key="1">
    <citation type="submission" date="2024-06" db="EMBL/GenBank/DDBJ databases">
        <authorList>
            <person name="Kraege A."/>
            <person name="Thomma B."/>
        </authorList>
    </citation>
    <scope>NUCLEOTIDE SEQUENCE [LARGE SCALE GENOMIC DNA]</scope>
</reference>
<dbReference type="Pfam" id="PF10988">
    <property type="entry name" value="DUF2807"/>
    <property type="match status" value="1"/>
</dbReference>